<evidence type="ECO:0000256" key="3">
    <source>
        <dbReference type="ARBA" id="ARBA00022448"/>
    </source>
</evidence>
<feature type="transmembrane region" description="Helical" evidence="8">
    <location>
        <begin position="296"/>
        <end position="317"/>
    </location>
</feature>
<feature type="transmembrane region" description="Helical" evidence="8">
    <location>
        <begin position="137"/>
        <end position="157"/>
    </location>
</feature>
<comment type="subcellular location">
    <subcellularLocation>
        <location evidence="1">Cell membrane</location>
        <topology evidence="1">Multi-pass membrane protein</topology>
    </subcellularLocation>
</comment>
<protein>
    <submittedName>
        <fullName evidence="9">Iron compound ABC transporter, permease protein</fullName>
    </submittedName>
</protein>
<evidence type="ECO:0000256" key="7">
    <source>
        <dbReference type="ARBA" id="ARBA00023136"/>
    </source>
</evidence>
<keyword evidence="5 8" id="KW-0812">Transmembrane</keyword>
<dbReference type="Proteomes" id="UP000006867">
    <property type="component" value="Chromosome"/>
</dbReference>
<evidence type="ECO:0000256" key="1">
    <source>
        <dbReference type="ARBA" id="ARBA00004651"/>
    </source>
</evidence>
<evidence type="ECO:0000256" key="6">
    <source>
        <dbReference type="ARBA" id="ARBA00022989"/>
    </source>
</evidence>
<feature type="transmembrane region" description="Helical" evidence="8">
    <location>
        <begin position="21"/>
        <end position="43"/>
    </location>
</feature>
<comment type="similarity">
    <text evidence="2">Belongs to the binding-protein-dependent transport system permease family. FecCD subfamily.</text>
</comment>
<dbReference type="SUPFAM" id="SSF81345">
    <property type="entry name" value="ABC transporter involved in vitamin B12 uptake, BtuC"/>
    <property type="match status" value="1"/>
</dbReference>
<feature type="transmembrane region" description="Helical" evidence="8">
    <location>
        <begin position="107"/>
        <end position="125"/>
    </location>
</feature>
<dbReference type="InterPro" id="IPR000522">
    <property type="entry name" value="ABC_transptr_permease_BtuC"/>
</dbReference>
<gene>
    <name evidence="9" type="ordered locus">BATR1942_01795</name>
</gene>
<keyword evidence="4" id="KW-1003">Cell membrane</keyword>
<dbReference type="PANTHER" id="PTHR30472">
    <property type="entry name" value="FERRIC ENTEROBACTIN TRANSPORT SYSTEM PERMEASE PROTEIN"/>
    <property type="match status" value="1"/>
</dbReference>
<feature type="transmembrane region" description="Helical" evidence="8">
    <location>
        <begin position="257"/>
        <end position="284"/>
    </location>
</feature>
<feature type="transmembrane region" description="Helical" evidence="8">
    <location>
        <begin position="329"/>
        <end position="346"/>
    </location>
</feature>
<evidence type="ECO:0000256" key="4">
    <source>
        <dbReference type="ARBA" id="ARBA00022475"/>
    </source>
</evidence>
<accession>A0ABM5LU03</accession>
<evidence type="ECO:0000313" key="10">
    <source>
        <dbReference type="Proteomes" id="UP000006867"/>
    </source>
</evidence>
<feature type="transmembrane region" description="Helical" evidence="8">
    <location>
        <begin position="77"/>
        <end position="98"/>
    </location>
</feature>
<dbReference type="Pfam" id="PF01032">
    <property type="entry name" value="FecCD"/>
    <property type="match status" value="1"/>
</dbReference>
<evidence type="ECO:0000313" key="9">
    <source>
        <dbReference type="EMBL" id="ADP31317.1"/>
    </source>
</evidence>
<keyword evidence="3" id="KW-0813">Transport</keyword>
<keyword evidence="6 8" id="KW-1133">Transmembrane helix</keyword>
<evidence type="ECO:0000256" key="5">
    <source>
        <dbReference type="ARBA" id="ARBA00022692"/>
    </source>
</evidence>
<dbReference type="Gene3D" id="1.10.3470.10">
    <property type="entry name" value="ABC transporter involved in vitamin B12 uptake, BtuC"/>
    <property type="match status" value="1"/>
</dbReference>
<dbReference type="InterPro" id="IPR037294">
    <property type="entry name" value="ABC_BtuC-like"/>
</dbReference>
<name>A0ABM5LU03_BACA1</name>
<keyword evidence="7 8" id="KW-0472">Membrane</keyword>
<feature type="transmembrane region" description="Helical" evidence="8">
    <location>
        <begin position="213"/>
        <end position="232"/>
    </location>
</feature>
<dbReference type="PANTHER" id="PTHR30472:SF24">
    <property type="entry name" value="FERRIC ENTEROBACTIN TRANSPORT SYSTEM PERMEASE PROTEIN FEPG"/>
    <property type="match status" value="1"/>
</dbReference>
<dbReference type="EMBL" id="CP002207">
    <property type="protein sequence ID" value="ADP31317.1"/>
    <property type="molecule type" value="Genomic_DNA"/>
</dbReference>
<dbReference type="CDD" id="cd06550">
    <property type="entry name" value="TM_ABC_iron-siderophores_like"/>
    <property type="match status" value="1"/>
</dbReference>
<feature type="transmembrane region" description="Helical" evidence="8">
    <location>
        <begin position="169"/>
        <end position="193"/>
    </location>
</feature>
<evidence type="ECO:0000256" key="2">
    <source>
        <dbReference type="ARBA" id="ARBA00007935"/>
    </source>
</evidence>
<organism evidence="9 10">
    <name type="scientific">Bacillus atrophaeus (strain 1942)</name>
    <dbReference type="NCBI Taxonomy" id="720555"/>
    <lineage>
        <taxon>Bacteria</taxon>
        <taxon>Bacillati</taxon>
        <taxon>Bacillota</taxon>
        <taxon>Bacilli</taxon>
        <taxon>Bacillales</taxon>
        <taxon>Bacillaceae</taxon>
        <taxon>Bacillus</taxon>
    </lineage>
</organism>
<keyword evidence="10" id="KW-1185">Reference proteome</keyword>
<proteinExistence type="inferred from homology"/>
<evidence type="ECO:0000256" key="8">
    <source>
        <dbReference type="SAM" id="Phobius"/>
    </source>
</evidence>
<reference evidence="9 10" key="1">
    <citation type="journal article" date="2011" name="Front. Microbiol.">
        <title>Genomic signatures of strain selection and enhancement in Bacillus atrophaeus var. globigii, a historical biowarfare simulant.</title>
        <authorList>
            <person name="Gibbons H.S."/>
            <person name="Broomall S.M."/>
            <person name="McNew L.A."/>
            <person name="Daligault H."/>
            <person name="Chapman C."/>
            <person name="Bruce D."/>
            <person name="Karavis M."/>
            <person name="Krepps M."/>
            <person name="McGregor P.A."/>
            <person name="Hong C."/>
            <person name="Park K.H."/>
            <person name="Akmal A."/>
            <person name="Feldman A."/>
            <person name="Lin J.S."/>
            <person name="Chang W.E."/>
            <person name="Higgs B.W."/>
            <person name="Demirev P."/>
            <person name="Lindquist J."/>
            <person name="Liem A."/>
            <person name="Fochler E."/>
            <person name="Read T.D."/>
            <person name="Tapia R."/>
            <person name="Johnson S."/>
            <person name="Bishop-Lilly K.A."/>
            <person name="Detter C."/>
            <person name="Han C."/>
            <person name="Sozhamannan S."/>
            <person name="Rosenzweig C.N."/>
            <person name="Skowronski E.W."/>
        </authorList>
    </citation>
    <scope>NUCLEOTIDE SEQUENCE [LARGE SCALE GENOMIC DNA]</scope>
    <source>
        <strain evidence="9 10">1942</strain>
    </source>
</reference>
<sequence length="351" mass="36888">MKQIRTFRFGSGKVMTAAEKKALFVFLILLILTAATLLISAGLGQRFISPWQVAKTLFGAGTTLDEMIVQSFRMPRILVALVAGICLAVAGAILQGLVRNPLASPDIIGITGGAAVAVMLFLLLFSDSNDSLTVSLSWLPVAAFIGAALVGLIIYVLAYKNGASTFRLVLIGIGFSMCAQAMTTLLMIKGPIYRASQANVYITGSVYGSNWQHVKVAAAFSIVLLVICFVSLKNMNIQGLGEDVAAGAGSSVQRNRFFLLLLSTALTGCAVSVAGTLGFVGLMAPHIARRLVGSSFGALLPVSALIGGLLVLLADIVGRTFFSPVEVPAGVFTAAIGAPYFIYLLYKTRNN</sequence>